<sequence>MPSVYTSTEFENYTYRTGFPSLKNNGDSDDKYSHMAPCHESHDEVHAKDECLTQQVEQIFATIKATEDYIQPHQPNDVTANIELVIVTPVQVVDANSFCMHRIKSAWRAHLLRAKQLPEVTSVRSLSICNPEGPEVVGRQTHTFARLSWRVVLDLAAKCPNLRLSGHIRAQRSGAPNFVGTAQHDLFSSSLHLLGPTLRRLDIRLIADTALFHPPGNPPHTLWPNLEFLNVTFHLVTPSGAWYFRGTPEFAAAEAEPSTGYTIEASMYPRLRNPNCAAPGQPLA</sequence>
<dbReference type="AlphaFoldDB" id="A0A6A5VE96"/>
<organism evidence="1 2">
    <name type="scientific">Bimuria novae-zelandiae CBS 107.79</name>
    <dbReference type="NCBI Taxonomy" id="1447943"/>
    <lineage>
        <taxon>Eukaryota</taxon>
        <taxon>Fungi</taxon>
        <taxon>Dikarya</taxon>
        <taxon>Ascomycota</taxon>
        <taxon>Pezizomycotina</taxon>
        <taxon>Dothideomycetes</taxon>
        <taxon>Pleosporomycetidae</taxon>
        <taxon>Pleosporales</taxon>
        <taxon>Massarineae</taxon>
        <taxon>Didymosphaeriaceae</taxon>
        <taxon>Bimuria</taxon>
    </lineage>
</organism>
<evidence type="ECO:0000313" key="1">
    <source>
        <dbReference type="EMBL" id="KAF1974282.1"/>
    </source>
</evidence>
<evidence type="ECO:0000313" key="2">
    <source>
        <dbReference type="Proteomes" id="UP000800036"/>
    </source>
</evidence>
<dbReference type="OrthoDB" id="5985073at2759"/>
<gene>
    <name evidence="1" type="ORF">BU23DRAFT_637735</name>
</gene>
<accession>A0A6A5VE96</accession>
<dbReference type="EMBL" id="ML976675">
    <property type="protein sequence ID" value="KAF1974282.1"/>
    <property type="molecule type" value="Genomic_DNA"/>
</dbReference>
<reference evidence="1" key="1">
    <citation type="journal article" date="2020" name="Stud. Mycol.">
        <title>101 Dothideomycetes genomes: a test case for predicting lifestyles and emergence of pathogens.</title>
        <authorList>
            <person name="Haridas S."/>
            <person name="Albert R."/>
            <person name="Binder M."/>
            <person name="Bloem J."/>
            <person name="Labutti K."/>
            <person name="Salamov A."/>
            <person name="Andreopoulos B."/>
            <person name="Baker S."/>
            <person name="Barry K."/>
            <person name="Bills G."/>
            <person name="Bluhm B."/>
            <person name="Cannon C."/>
            <person name="Castanera R."/>
            <person name="Culley D."/>
            <person name="Daum C."/>
            <person name="Ezra D."/>
            <person name="Gonzalez J."/>
            <person name="Henrissat B."/>
            <person name="Kuo A."/>
            <person name="Liang C."/>
            <person name="Lipzen A."/>
            <person name="Lutzoni F."/>
            <person name="Magnuson J."/>
            <person name="Mondo S."/>
            <person name="Nolan M."/>
            <person name="Ohm R."/>
            <person name="Pangilinan J."/>
            <person name="Park H.-J."/>
            <person name="Ramirez L."/>
            <person name="Alfaro M."/>
            <person name="Sun H."/>
            <person name="Tritt A."/>
            <person name="Yoshinaga Y."/>
            <person name="Zwiers L.-H."/>
            <person name="Turgeon B."/>
            <person name="Goodwin S."/>
            <person name="Spatafora J."/>
            <person name="Crous P."/>
            <person name="Grigoriev I."/>
        </authorList>
    </citation>
    <scope>NUCLEOTIDE SEQUENCE</scope>
    <source>
        <strain evidence="1">CBS 107.79</strain>
    </source>
</reference>
<proteinExistence type="predicted"/>
<keyword evidence="2" id="KW-1185">Reference proteome</keyword>
<dbReference type="Proteomes" id="UP000800036">
    <property type="component" value="Unassembled WGS sequence"/>
</dbReference>
<name>A0A6A5VE96_9PLEO</name>
<protein>
    <submittedName>
        <fullName evidence="1">Uncharacterized protein</fullName>
    </submittedName>
</protein>